<keyword evidence="1" id="KW-0812">Transmembrane</keyword>
<dbReference type="Pfam" id="PF01569">
    <property type="entry name" value="PAP2"/>
    <property type="match status" value="1"/>
</dbReference>
<dbReference type="EMBL" id="MN740325">
    <property type="protein sequence ID" value="QHU00292.1"/>
    <property type="molecule type" value="Genomic_DNA"/>
</dbReference>
<dbReference type="PANTHER" id="PTHR14969">
    <property type="entry name" value="SPHINGOSINE-1-PHOSPHATE PHOSPHOHYDROLASE"/>
    <property type="match status" value="1"/>
</dbReference>
<evidence type="ECO:0000259" key="2">
    <source>
        <dbReference type="SMART" id="SM00014"/>
    </source>
</evidence>
<dbReference type="InterPro" id="IPR000326">
    <property type="entry name" value="PAP2/HPO"/>
</dbReference>
<dbReference type="SUPFAM" id="SSF48317">
    <property type="entry name" value="Acid phosphatase/Vanadium-dependent haloperoxidase"/>
    <property type="match status" value="1"/>
</dbReference>
<organism evidence="3">
    <name type="scientific">viral metagenome</name>
    <dbReference type="NCBI Taxonomy" id="1070528"/>
    <lineage>
        <taxon>unclassified sequences</taxon>
        <taxon>metagenomes</taxon>
        <taxon>organismal metagenomes</taxon>
    </lineage>
</organism>
<dbReference type="Gene3D" id="1.20.144.10">
    <property type="entry name" value="Phosphatidic acid phosphatase type 2/haloperoxidase"/>
    <property type="match status" value="1"/>
</dbReference>
<protein>
    <recommendedName>
        <fullName evidence="2">Phosphatidic acid phosphatase type 2/haloperoxidase domain-containing protein</fullName>
    </recommendedName>
</protein>
<feature type="transmembrane region" description="Helical" evidence="1">
    <location>
        <begin position="133"/>
        <end position="153"/>
    </location>
</feature>
<dbReference type="PANTHER" id="PTHR14969:SF13">
    <property type="entry name" value="AT30094P"/>
    <property type="match status" value="1"/>
</dbReference>
<evidence type="ECO:0000313" key="3">
    <source>
        <dbReference type="EMBL" id="QHU00292.1"/>
    </source>
</evidence>
<reference evidence="3" key="1">
    <citation type="journal article" date="2020" name="Nature">
        <title>Giant virus diversity and host interactions through global metagenomics.</title>
        <authorList>
            <person name="Schulz F."/>
            <person name="Roux S."/>
            <person name="Paez-Espino D."/>
            <person name="Jungbluth S."/>
            <person name="Walsh D.A."/>
            <person name="Denef V.J."/>
            <person name="McMahon K.D."/>
            <person name="Konstantinidis K.T."/>
            <person name="Eloe-Fadrosh E.A."/>
            <person name="Kyrpides N.C."/>
            <person name="Woyke T."/>
        </authorList>
    </citation>
    <scope>NUCLEOTIDE SEQUENCE</scope>
    <source>
        <strain evidence="3">GVMAG-M-3300025860-12</strain>
    </source>
</reference>
<feature type="transmembrane region" description="Helical" evidence="1">
    <location>
        <begin position="19"/>
        <end position="38"/>
    </location>
</feature>
<sequence>MFDEIQIIENIQKLNLNNIMKLLSQPFNSISFIILLLLFHKYKLLNQNDIIKLAFSSMITILIKVIIQRERPYKSSTRVQNLSNSTHSSLSEKYSFPSGHTQTATVLALILLRKYPNDNFLKIMPFMVGLSRVFLGVHYPTDIIGGMIMGYLYDKYY</sequence>
<dbReference type="SMART" id="SM00014">
    <property type="entry name" value="acidPPc"/>
    <property type="match status" value="1"/>
</dbReference>
<keyword evidence="1" id="KW-0472">Membrane</keyword>
<keyword evidence="1" id="KW-1133">Transmembrane helix</keyword>
<dbReference type="AlphaFoldDB" id="A0A6C0J3T2"/>
<name>A0A6C0J3T2_9ZZZZ</name>
<proteinExistence type="predicted"/>
<feature type="transmembrane region" description="Helical" evidence="1">
    <location>
        <begin position="50"/>
        <end position="67"/>
    </location>
</feature>
<accession>A0A6C0J3T2</accession>
<dbReference type="InterPro" id="IPR036938">
    <property type="entry name" value="PAP2/HPO_sf"/>
</dbReference>
<feature type="domain" description="Phosphatidic acid phosphatase type 2/haloperoxidase" evidence="2">
    <location>
        <begin position="47"/>
        <end position="157"/>
    </location>
</feature>
<evidence type="ECO:0000256" key="1">
    <source>
        <dbReference type="SAM" id="Phobius"/>
    </source>
</evidence>